<dbReference type="KEGG" id="pspc:Strain318_002143"/>
<sequence length="95" mass="10346">MSAKQRKTIVPLENGNGITVYSGAKVSTALEEVMADMTLYKGVKLSQVLEAVYSQGKKDGARDAFEKMRAGLEQAESAVPHRIPGRPKKRAAKKK</sequence>
<keyword evidence="4" id="KW-1185">Reference proteome</keyword>
<dbReference type="AlphaFoldDB" id="A0AA49K186"/>
<feature type="compositionally biased region" description="Basic residues" evidence="1">
    <location>
        <begin position="83"/>
        <end position="95"/>
    </location>
</feature>
<feature type="region of interest" description="Disordered" evidence="1">
    <location>
        <begin position="73"/>
        <end position="95"/>
    </location>
</feature>
<reference evidence="3" key="1">
    <citation type="submission" date="2023-07" db="EMBL/GenBank/DDBJ databases">
        <authorList>
            <person name="Haufschild T."/>
            <person name="Kallscheuer N."/>
            <person name="Hammer J."/>
            <person name="Kohn T."/>
            <person name="Kabuu M."/>
            <person name="Jogler M."/>
            <person name="Wohfarth N."/>
            <person name="Heuer A."/>
            <person name="Rohde M."/>
            <person name="van Teeseling M.C.F."/>
            <person name="Jogler C."/>
        </authorList>
    </citation>
    <scope>NUCLEOTIDE SEQUENCE</scope>
    <source>
        <strain evidence="2">Strain 138</strain>
        <strain evidence="3">Strain 318</strain>
    </source>
</reference>
<dbReference type="RefSeq" id="WP_367885709.1">
    <property type="nucleotide sequence ID" value="NZ_CP130612.1"/>
</dbReference>
<accession>A0AA49JVL9</accession>
<accession>A0AA49K186</accession>
<evidence type="ECO:0000313" key="4">
    <source>
        <dbReference type="Proteomes" id="UP001229955"/>
    </source>
</evidence>
<evidence type="ECO:0000313" key="3">
    <source>
        <dbReference type="EMBL" id="WKW15741.1"/>
    </source>
</evidence>
<name>A0AA49K186_9BACT</name>
<proteinExistence type="predicted"/>
<dbReference type="EMBL" id="CP130613">
    <property type="protein sequence ID" value="WKW15741.1"/>
    <property type="molecule type" value="Genomic_DNA"/>
</dbReference>
<dbReference type="Proteomes" id="UP001229955">
    <property type="component" value="Chromosome"/>
</dbReference>
<evidence type="ECO:0000313" key="2">
    <source>
        <dbReference type="EMBL" id="WKW12834.1"/>
    </source>
</evidence>
<protein>
    <submittedName>
        <fullName evidence="3">Uncharacterized protein</fullName>
    </submittedName>
</protein>
<evidence type="ECO:0000256" key="1">
    <source>
        <dbReference type="SAM" id="MobiDB-lite"/>
    </source>
</evidence>
<gene>
    <name evidence="2" type="ORF">Strain138_002144</name>
    <name evidence="3" type="ORF">Strain318_002143</name>
</gene>
<dbReference type="EMBL" id="CP130612">
    <property type="protein sequence ID" value="WKW12834.1"/>
    <property type="molecule type" value="Genomic_DNA"/>
</dbReference>
<organism evidence="3 4">
    <name type="scientific">Pseudogemmatithrix spongiicola</name>
    <dbReference type="NCBI Taxonomy" id="3062599"/>
    <lineage>
        <taxon>Bacteria</taxon>
        <taxon>Pseudomonadati</taxon>
        <taxon>Gemmatimonadota</taxon>
        <taxon>Gemmatimonadia</taxon>
        <taxon>Gemmatimonadales</taxon>
        <taxon>Gemmatimonadaceae</taxon>
        <taxon>Pseudogemmatithrix</taxon>
    </lineage>
</organism>